<organism evidence="1 2">
    <name type="scientific">Endozoicomonas montiporae</name>
    <dbReference type="NCBI Taxonomy" id="1027273"/>
    <lineage>
        <taxon>Bacteria</taxon>
        <taxon>Pseudomonadati</taxon>
        <taxon>Pseudomonadota</taxon>
        <taxon>Gammaproteobacteria</taxon>
        <taxon>Oceanospirillales</taxon>
        <taxon>Endozoicomonadaceae</taxon>
        <taxon>Endozoicomonas</taxon>
    </lineage>
</organism>
<reference evidence="1 2" key="1">
    <citation type="submission" date="2014-06" db="EMBL/GenBank/DDBJ databases">
        <title>Whole Genome Sequences of Three Symbiotic Endozoicomonas Bacteria.</title>
        <authorList>
            <person name="Neave M.J."/>
            <person name="Apprill A."/>
            <person name="Voolstra C.R."/>
        </authorList>
    </citation>
    <scope>NUCLEOTIDE SEQUENCE [LARGE SCALE GENOMIC DNA]</scope>
    <source>
        <strain evidence="1 2">LMG 24815</strain>
    </source>
</reference>
<gene>
    <name evidence="1" type="ORF">GZ77_25215</name>
</gene>
<protein>
    <submittedName>
        <fullName evidence="1">Uncharacterized protein</fullName>
    </submittedName>
</protein>
<accession>A0A081MYY9</accession>
<sequence>MTCTVYSQTRAESSLEEYIDFCESHPEMRRPEAAIAHADELLKLCNNRTFLARYFTEQLRHLADFQKGNDYKPPTFVLHYGSYYAIRAVVWLPMEELAADELLSYYDGHDHNFDFLTCSYSGSGYRTVIYEYDYDRVVGYPGEEVELRFKEDTTFPVGKLMYYFASKDVHTQYPPDDLSISVNLILPRPGEPKLQYFFDVDKQTIIGQVNELSLRTNIFKAIQTLEDENSIELLLHIARSHPCFRTRGLAWEAVLAMEAGSVDFYSQAMSDKHPYVHEVVRASLGRQQAA</sequence>
<dbReference type="EMBL" id="JOKG01000007">
    <property type="protein sequence ID" value="KEQ11412.1"/>
    <property type="molecule type" value="Genomic_DNA"/>
</dbReference>
<evidence type="ECO:0000313" key="1">
    <source>
        <dbReference type="EMBL" id="KEQ11412.1"/>
    </source>
</evidence>
<dbReference type="RefSeq" id="WP_034879663.1">
    <property type="nucleotide sequence ID" value="NZ_JOKG01000007.1"/>
</dbReference>
<dbReference type="AlphaFoldDB" id="A0A081MYY9"/>
<proteinExistence type="predicted"/>
<evidence type="ECO:0000313" key="2">
    <source>
        <dbReference type="Proteomes" id="UP000028006"/>
    </source>
</evidence>
<comment type="caution">
    <text evidence="1">The sequence shown here is derived from an EMBL/GenBank/DDBJ whole genome shotgun (WGS) entry which is preliminary data.</text>
</comment>
<dbReference type="Proteomes" id="UP000028006">
    <property type="component" value="Unassembled WGS sequence"/>
</dbReference>
<dbReference type="eggNOG" id="COG0446">
    <property type="taxonomic scope" value="Bacteria"/>
</dbReference>
<keyword evidence="2" id="KW-1185">Reference proteome</keyword>
<name>A0A081MYY9_9GAMM</name>